<feature type="region of interest" description="Disordered" evidence="1">
    <location>
        <begin position="23"/>
        <end position="299"/>
    </location>
</feature>
<feature type="compositionally biased region" description="Basic and acidic residues" evidence="1">
    <location>
        <begin position="25"/>
        <end position="37"/>
    </location>
</feature>
<sequence>MNRVLFFLLFVLSVASVGAVAGVEPSERADPRERGPEEPAALGEGPGRVLGAAGQALARGAAEAKPGLEAPKGHDNDHVVSVPGGGGSILQKEQKGQNVDLQGHKVEEEQEMNVKKGTTRRQEVKVVAGSDHEEAQRPGNHAQLSDSELTSPPTVTSEDVPPAPRPVDQASGGGQAQDNSDQRVTVQEDGTENNNGGQNEGNQDKSQSPSSNQPSTGDSETQGNHSPQEQKPTTQDSHPHGGTGDATNTETINSNSPNASSNNEDSTTTTTTTTTTTLPPELTNNKKGDADSSSSISSSVWVRVPLLIVVTLA</sequence>
<feature type="compositionally biased region" description="Polar residues" evidence="1">
    <location>
        <begin position="176"/>
        <end position="185"/>
    </location>
</feature>
<gene>
    <name evidence="3" type="ORF">TM35_001081010</name>
</gene>
<accession>A0A1X0NDX4</accession>
<dbReference type="VEuPathDB" id="TriTrypDB:TM35_001081010"/>
<feature type="signal peptide" evidence="2">
    <location>
        <begin position="1"/>
        <end position="22"/>
    </location>
</feature>
<evidence type="ECO:0000313" key="3">
    <source>
        <dbReference type="EMBL" id="ORC81740.1"/>
    </source>
</evidence>
<evidence type="ECO:0000313" key="4">
    <source>
        <dbReference type="Proteomes" id="UP000192257"/>
    </source>
</evidence>
<dbReference type="EMBL" id="NBCO01000108">
    <property type="protein sequence ID" value="ORC81740.1"/>
    <property type="molecule type" value="Genomic_DNA"/>
</dbReference>
<feature type="chain" id="PRO_5012846174" description="Mucin-associated surface protein (MASP)" evidence="2">
    <location>
        <begin position="23"/>
        <end position="313"/>
    </location>
</feature>
<organism evidence="3 4">
    <name type="scientific">Trypanosoma theileri</name>
    <dbReference type="NCBI Taxonomy" id="67003"/>
    <lineage>
        <taxon>Eukaryota</taxon>
        <taxon>Discoba</taxon>
        <taxon>Euglenozoa</taxon>
        <taxon>Kinetoplastea</taxon>
        <taxon>Metakinetoplastina</taxon>
        <taxon>Trypanosomatida</taxon>
        <taxon>Trypanosomatidae</taxon>
        <taxon>Trypanosoma</taxon>
    </lineage>
</organism>
<dbReference type="AlphaFoldDB" id="A0A1X0NDX4"/>
<feature type="compositionally biased region" description="Basic and acidic residues" evidence="1">
    <location>
        <begin position="120"/>
        <end position="136"/>
    </location>
</feature>
<dbReference type="Proteomes" id="UP000192257">
    <property type="component" value="Unassembled WGS sequence"/>
</dbReference>
<reference evidence="3 4" key="1">
    <citation type="submission" date="2017-03" db="EMBL/GenBank/DDBJ databases">
        <title>An alternative strategy for trypanosome survival in the mammalian bloodstream revealed through genome and transcriptome analysis of the ubiquitous bovine parasite Trypanosoma (Megatrypanum) theileri.</title>
        <authorList>
            <person name="Kelly S."/>
            <person name="Ivens A."/>
            <person name="Mott A."/>
            <person name="O'Neill E."/>
            <person name="Emms D."/>
            <person name="Macleod O."/>
            <person name="Voorheis P."/>
            <person name="Matthews J."/>
            <person name="Matthews K."/>
            <person name="Carrington M."/>
        </authorList>
    </citation>
    <scope>NUCLEOTIDE SEQUENCE [LARGE SCALE GENOMIC DNA]</scope>
    <source>
        <strain evidence="3">Edinburgh</strain>
    </source>
</reference>
<protein>
    <recommendedName>
        <fullName evidence="5">Mucin-associated surface protein (MASP)</fullName>
    </recommendedName>
</protein>
<proteinExistence type="predicted"/>
<keyword evidence="2" id="KW-0732">Signal</keyword>
<feature type="compositionally biased region" description="Polar residues" evidence="1">
    <location>
        <begin position="142"/>
        <end position="157"/>
    </location>
</feature>
<feature type="compositionally biased region" description="Polar residues" evidence="1">
    <location>
        <begin position="205"/>
        <end position="236"/>
    </location>
</feature>
<evidence type="ECO:0000256" key="2">
    <source>
        <dbReference type="SAM" id="SignalP"/>
    </source>
</evidence>
<evidence type="ECO:0000256" key="1">
    <source>
        <dbReference type="SAM" id="MobiDB-lite"/>
    </source>
</evidence>
<feature type="compositionally biased region" description="Low complexity" evidence="1">
    <location>
        <begin position="47"/>
        <end position="64"/>
    </location>
</feature>
<feature type="compositionally biased region" description="Low complexity" evidence="1">
    <location>
        <begin position="192"/>
        <end position="201"/>
    </location>
</feature>
<evidence type="ECO:0008006" key="5">
    <source>
        <dbReference type="Google" id="ProtNLM"/>
    </source>
</evidence>
<comment type="caution">
    <text evidence="3">The sequence shown here is derived from an EMBL/GenBank/DDBJ whole genome shotgun (WGS) entry which is preliminary data.</text>
</comment>
<feature type="non-terminal residue" evidence="3">
    <location>
        <position position="313"/>
    </location>
</feature>
<keyword evidence="4" id="KW-1185">Reference proteome</keyword>
<dbReference type="GeneID" id="39991459"/>
<name>A0A1X0NDX4_9TRYP</name>
<dbReference type="RefSeq" id="XP_028877020.1">
    <property type="nucleotide sequence ID" value="XM_029031679.1"/>
</dbReference>
<feature type="compositionally biased region" description="Low complexity" evidence="1">
    <location>
        <begin position="253"/>
        <end position="277"/>
    </location>
</feature>